<evidence type="ECO:0000313" key="3">
    <source>
        <dbReference type="Proteomes" id="UP000652761"/>
    </source>
</evidence>
<keyword evidence="1" id="KW-0175">Coiled coil</keyword>
<accession>A0A843XLI1</accession>
<name>A0A843XLI1_COLES</name>
<evidence type="ECO:0000313" key="2">
    <source>
        <dbReference type="EMBL" id="MQM20062.1"/>
    </source>
</evidence>
<dbReference type="Proteomes" id="UP000652761">
    <property type="component" value="Unassembled WGS sequence"/>
</dbReference>
<sequence>MRDNPGWCRPAPTSVGRCGCMHSTLCYLSTCTCHRGRSAYITAQWSSPAEIGLLGLVGASGDFMIRPTGNWERRGKKVKSTATSDDAYLQAIALKYGARVYKGVRRQVDVAGEIALLRALLHSAVQDREVAQREAEQLRRELDRVRRAAEAGASSSRAVEGSQSDLEDRLAAAVRRAEEARAELAERETELRTATDRATQLQGQVDTVTGERDQLHIWAEAAESRVAEATRELATLRVQGSSVDKEELARLRADLHAQ</sequence>
<organism evidence="2 3">
    <name type="scientific">Colocasia esculenta</name>
    <name type="common">Wild taro</name>
    <name type="synonym">Arum esculentum</name>
    <dbReference type="NCBI Taxonomy" id="4460"/>
    <lineage>
        <taxon>Eukaryota</taxon>
        <taxon>Viridiplantae</taxon>
        <taxon>Streptophyta</taxon>
        <taxon>Embryophyta</taxon>
        <taxon>Tracheophyta</taxon>
        <taxon>Spermatophyta</taxon>
        <taxon>Magnoliopsida</taxon>
        <taxon>Liliopsida</taxon>
        <taxon>Araceae</taxon>
        <taxon>Aroideae</taxon>
        <taxon>Colocasieae</taxon>
        <taxon>Colocasia</taxon>
    </lineage>
</organism>
<feature type="coiled-coil region" evidence="1">
    <location>
        <begin position="121"/>
        <end position="239"/>
    </location>
</feature>
<dbReference type="EMBL" id="NMUH01009437">
    <property type="protein sequence ID" value="MQM20062.1"/>
    <property type="molecule type" value="Genomic_DNA"/>
</dbReference>
<dbReference type="AlphaFoldDB" id="A0A843XLI1"/>
<keyword evidence="3" id="KW-1185">Reference proteome</keyword>
<gene>
    <name evidence="2" type="ORF">Taro_053075</name>
</gene>
<dbReference type="Gene3D" id="1.20.5.340">
    <property type="match status" value="1"/>
</dbReference>
<comment type="caution">
    <text evidence="2">The sequence shown here is derived from an EMBL/GenBank/DDBJ whole genome shotgun (WGS) entry which is preliminary data.</text>
</comment>
<protein>
    <submittedName>
        <fullName evidence="2">Uncharacterized protein</fullName>
    </submittedName>
</protein>
<reference evidence="2" key="1">
    <citation type="submission" date="2017-07" db="EMBL/GenBank/DDBJ databases">
        <title>Taro Niue Genome Assembly and Annotation.</title>
        <authorList>
            <person name="Atibalentja N."/>
            <person name="Keating K."/>
            <person name="Fields C.J."/>
        </authorList>
    </citation>
    <scope>NUCLEOTIDE SEQUENCE</scope>
    <source>
        <strain evidence="2">Niue_2</strain>
        <tissue evidence="2">Leaf</tissue>
    </source>
</reference>
<evidence type="ECO:0000256" key="1">
    <source>
        <dbReference type="SAM" id="Coils"/>
    </source>
</evidence>
<proteinExistence type="predicted"/>